<dbReference type="InterPro" id="IPR053721">
    <property type="entry name" value="Fimbrial_Adhesin_Reg"/>
</dbReference>
<keyword evidence="4" id="KW-1185">Reference proteome</keyword>
<dbReference type="AlphaFoldDB" id="A0A0C4WRY7"/>
<sequence>MGMKEDADAIRAGVGLEAIAELLAEFPPSEQTGKREPGQIIWNALFVRKKPPTDPKKLRAKLAAGLKAQQRTLAERCLRYDEIRTQGLEAISDYDLTIQGFPGDTATERAVKALRCALWLADSHVTYSRSLIESLEEKLASLDAELESTKKAAKVSKAATEIPTGYEIVDVMLPAHQAFIVRKWAEAAQAKINSKRKK</sequence>
<dbReference type="EMBL" id="CP010418">
    <property type="protein sequence ID" value="AJE23486.1"/>
    <property type="molecule type" value="Genomic_DNA"/>
</dbReference>
<evidence type="ECO:0000256" key="2">
    <source>
        <dbReference type="ARBA" id="ARBA00023163"/>
    </source>
</evidence>
<organism evidence="3 4">
    <name type="scientific">Azotobacter chroococcum NCIMB 8003</name>
    <dbReference type="NCBI Taxonomy" id="1328314"/>
    <lineage>
        <taxon>Bacteria</taxon>
        <taxon>Pseudomonadati</taxon>
        <taxon>Pseudomonadota</taxon>
        <taxon>Gammaproteobacteria</taxon>
        <taxon>Pseudomonadales</taxon>
        <taxon>Pseudomonadaceae</taxon>
        <taxon>Azotobacter</taxon>
    </lineage>
</organism>
<dbReference type="KEGG" id="acx:Achr_c40"/>
<dbReference type="HOGENOM" id="CLU_1375757_0_0_6"/>
<dbReference type="Proteomes" id="UP000068210">
    <property type="component" value="Plasmid pAcX50c"/>
</dbReference>
<keyword evidence="3" id="KW-0614">Plasmid</keyword>
<evidence type="ECO:0000313" key="4">
    <source>
        <dbReference type="Proteomes" id="UP000068210"/>
    </source>
</evidence>
<name>A0A0C4WRY7_9GAMM</name>
<accession>A0A0C4WRY7</accession>
<keyword evidence="1" id="KW-0805">Transcription regulation</keyword>
<keyword evidence="2" id="KW-0804">Transcription</keyword>
<dbReference type="Gene3D" id="1.10.10.2690">
    <property type="match status" value="1"/>
</dbReference>
<protein>
    <submittedName>
        <fullName evidence="3">KlcB plasmid stable inheritance protein</fullName>
    </submittedName>
</protein>
<reference evidence="3 4" key="1">
    <citation type="journal article" date="2015" name="PLoS ONE">
        <title>Azotobacter Genomes: The Genome of Azotobacter chroococcum NCIMB 8003 (ATCC 4412).</title>
        <authorList>
            <person name="Robson R.L."/>
            <person name="Jones R."/>
            <person name="Robson R.M."/>
            <person name="Schwartz A."/>
            <person name="Richardson T.H."/>
        </authorList>
    </citation>
    <scope>NUCLEOTIDE SEQUENCE [LARGE SCALE GENOMIC DNA]</scope>
    <source>
        <strain evidence="3 4">NCIMB 8003</strain>
        <plasmid evidence="4">Plasmid pAcX50c</plasmid>
    </source>
</reference>
<evidence type="ECO:0000256" key="1">
    <source>
        <dbReference type="ARBA" id="ARBA00023015"/>
    </source>
</evidence>
<evidence type="ECO:0000313" key="3">
    <source>
        <dbReference type="EMBL" id="AJE23486.1"/>
    </source>
</evidence>
<proteinExistence type="predicted"/>
<gene>
    <name evidence="3" type="primary">klcB</name>
    <name evidence="3" type="ORF">Achr_c40</name>
</gene>
<geneLocation type="plasmid" evidence="3 4">
    <name>pAcX50c</name>
</geneLocation>